<reference evidence="1" key="1">
    <citation type="submission" date="2014-11" db="EMBL/GenBank/DDBJ databases">
        <authorList>
            <person name="Amaro Gonzalez C."/>
        </authorList>
    </citation>
    <scope>NUCLEOTIDE SEQUENCE</scope>
</reference>
<organism evidence="1">
    <name type="scientific">Anguilla anguilla</name>
    <name type="common">European freshwater eel</name>
    <name type="synonym">Muraena anguilla</name>
    <dbReference type="NCBI Taxonomy" id="7936"/>
    <lineage>
        <taxon>Eukaryota</taxon>
        <taxon>Metazoa</taxon>
        <taxon>Chordata</taxon>
        <taxon>Craniata</taxon>
        <taxon>Vertebrata</taxon>
        <taxon>Euteleostomi</taxon>
        <taxon>Actinopterygii</taxon>
        <taxon>Neopterygii</taxon>
        <taxon>Teleostei</taxon>
        <taxon>Anguilliformes</taxon>
        <taxon>Anguillidae</taxon>
        <taxon>Anguilla</taxon>
    </lineage>
</organism>
<proteinExistence type="predicted"/>
<dbReference type="EMBL" id="GBXM01100943">
    <property type="protein sequence ID" value="JAH07634.1"/>
    <property type="molecule type" value="Transcribed_RNA"/>
</dbReference>
<accession>A0A0E9PSZ9</accession>
<evidence type="ECO:0000313" key="1">
    <source>
        <dbReference type="EMBL" id="JAH07634.1"/>
    </source>
</evidence>
<dbReference type="AlphaFoldDB" id="A0A0E9PSZ9"/>
<name>A0A0E9PSZ9_ANGAN</name>
<reference evidence="1" key="2">
    <citation type="journal article" date="2015" name="Fish Shellfish Immunol.">
        <title>Early steps in the European eel (Anguilla anguilla)-Vibrio vulnificus interaction in the gills: Role of the RtxA13 toxin.</title>
        <authorList>
            <person name="Callol A."/>
            <person name="Pajuelo D."/>
            <person name="Ebbesson L."/>
            <person name="Teles M."/>
            <person name="MacKenzie S."/>
            <person name="Amaro C."/>
        </authorList>
    </citation>
    <scope>NUCLEOTIDE SEQUENCE</scope>
</reference>
<protein>
    <submittedName>
        <fullName evidence="1">Uncharacterized protein</fullName>
    </submittedName>
</protein>
<sequence length="78" mass="9018">MFKKTLESDLSFRPILNTQRYTIQWLPPLDSPMILPVARSCVVIPLCTKECGDYTRHFPCMVAQNICLCCLWYQCASD</sequence>